<name>A0A7X0I988_9ACTN</name>
<feature type="transmembrane region" description="Helical" evidence="8">
    <location>
        <begin position="143"/>
        <end position="164"/>
    </location>
</feature>
<feature type="transmembrane region" description="Helical" evidence="8">
    <location>
        <begin position="255"/>
        <end position="277"/>
    </location>
</feature>
<evidence type="ECO:0000256" key="8">
    <source>
        <dbReference type="SAM" id="Phobius"/>
    </source>
</evidence>
<feature type="domain" description="Major facilitator superfamily (MFS) profile" evidence="9">
    <location>
        <begin position="9"/>
        <end position="422"/>
    </location>
</feature>
<feature type="compositionally biased region" description="Basic and acidic residues" evidence="7">
    <location>
        <begin position="447"/>
        <end position="456"/>
    </location>
</feature>
<organism evidence="10 11">
    <name type="scientific">Sphaerisporangium rubeum</name>
    <dbReference type="NCBI Taxonomy" id="321317"/>
    <lineage>
        <taxon>Bacteria</taxon>
        <taxon>Bacillati</taxon>
        <taxon>Actinomycetota</taxon>
        <taxon>Actinomycetes</taxon>
        <taxon>Streptosporangiales</taxon>
        <taxon>Streptosporangiaceae</taxon>
        <taxon>Sphaerisporangium</taxon>
    </lineage>
</organism>
<keyword evidence="6 8" id="KW-0472">Membrane</keyword>
<proteinExistence type="predicted"/>
<gene>
    <name evidence="10" type="ORF">BJ992_000372</name>
</gene>
<evidence type="ECO:0000256" key="1">
    <source>
        <dbReference type="ARBA" id="ARBA00004651"/>
    </source>
</evidence>
<keyword evidence="11" id="KW-1185">Reference proteome</keyword>
<dbReference type="SUPFAM" id="SSF103473">
    <property type="entry name" value="MFS general substrate transporter"/>
    <property type="match status" value="1"/>
</dbReference>
<comment type="subcellular location">
    <subcellularLocation>
        <location evidence="1">Cell membrane</location>
        <topology evidence="1">Multi-pass membrane protein</topology>
    </subcellularLocation>
</comment>
<feature type="transmembrane region" description="Helical" evidence="8">
    <location>
        <begin position="357"/>
        <end position="376"/>
    </location>
</feature>
<dbReference type="EMBL" id="JACHIU010000001">
    <property type="protein sequence ID" value="MBB6470941.1"/>
    <property type="molecule type" value="Genomic_DNA"/>
</dbReference>
<dbReference type="GO" id="GO:0022857">
    <property type="term" value="F:transmembrane transporter activity"/>
    <property type="evidence" value="ECO:0007669"/>
    <property type="project" value="InterPro"/>
</dbReference>
<accession>A0A7X0I988</accession>
<dbReference type="InterPro" id="IPR011701">
    <property type="entry name" value="MFS"/>
</dbReference>
<feature type="transmembrane region" description="Helical" evidence="8">
    <location>
        <begin position="12"/>
        <end position="36"/>
    </location>
</feature>
<feature type="transmembrane region" description="Helical" evidence="8">
    <location>
        <begin position="308"/>
        <end position="326"/>
    </location>
</feature>
<feature type="transmembrane region" description="Helical" evidence="8">
    <location>
        <begin position="101"/>
        <end position="122"/>
    </location>
</feature>
<keyword evidence="2" id="KW-0813">Transport</keyword>
<feature type="compositionally biased region" description="Acidic residues" evidence="7">
    <location>
        <begin position="427"/>
        <end position="437"/>
    </location>
</feature>
<comment type="caution">
    <text evidence="10">The sequence shown here is derived from an EMBL/GenBank/DDBJ whole genome shotgun (WGS) entry which is preliminary data.</text>
</comment>
<dbReference type="GO" id="GO:0005886">
    <property type="term" value="C:plasma membrane"/>
    <property type="evidence" value="ECO:0007669"/>
    <property type="project" value="UniProtKB-SubCell"/>
</dbReference>
<evidence type="ECO:0000313" key="10">
    <source>
        <dbReference type="EMBL" id="MBB6470941.1"/>
    </source>
</evidence>
<feature type="transmembrane region" description="Helical" evidence="8">
    <location>
        <begin position="222"/>
        <end position="243"/>
    </location>
</feature>
<keyword evidence="3" id="KW-1003">Cell membrane</keyword>
<dbReference type="Proteomes" id="UP000555564">
    <property type="component" value="Unassembled WGS sequence"/>
</dbReference>
<evidence type="ECO:0000256" key="6">
    <source>
        <dbReference type="ARBA" id="ARBA00023136"/>
    </source>
</evidence>
<feature type="transmembrane region" description="Helical" evidence="8">
    <location>
        <begin position="75"/>
        <end position="95"/>
    </location>
</feature>
<evidence type="ECO:0000259" key="9">
    <source>
        <dbReference type="PROSITE" id="PS50850"/>
    </source>
</evidence>
<evidence type="ECO:0000313" key="11">
    <source>
        <dbReference type="Proteomes" id="UP000555564"/>
    </source>
</evidence>
<evidence type="ECO:0000256" key="4">
    <source>
        <dbReference type="ARBA" id="ARBA00022692"/>
    </source>
</evidence>
<evidence type="ECO:0000256" key="2">
    <source>
        <dbReference type="ARBA" id="ARBA00022448"/>
    </source>
</evidence>
<feature type="region of interest" description="Disordered" evidence="7">
    <location>
        <begin position="427"/>
        <end position="456"/>
    </location>
</feature>
<dbReference type="InterPro" id="IPR020846">
    <property type="entry name" value="MFS_dom"/>
</dbReference>
<keyword evidence="4 8" id="KW-0812">Transmembrane</keyword>
<feature type="transmembrane region" description="Helical" evidence="8">
    <location>
        <begin position="284"/>
        <end position="302"/>
    </location>
</feature>
<dbReference type="PROSITE" id="PS50850">
    <property type="entry name" value="MFS"/>
    <property type="match status" value="1"/>
</dbReference>
<sequence>MAPASGFRAFVVLWCGQFVSLTGSALSGFALSVYVYQVTGSATALGLVYALSSLPFLVASPFAGSLVDRFGARRAMITSGVGSLFVMLFLAVALAADATAVWPVVVVVACLSALGALAMPAFETSLPLLVPKQQLGRANGLRLIAVASSQVLAPVAGGFLLLVIGIDGIILMDCTAIAVALVALLLVRIPRPPQAADRPAGATALLGDFWVAWRYVAARRGLLALLGFIAALEFCAGFVDVSITPLVLAFASSGVLGTILTCGGVGMIVGSLAMTAWGGPRRRVRAVLGGSLLLAVAVVAGATRPNAVLVAVAAFVFFAVLAVVIGSNQIVWQSKVEPHLLGRVIALRNMIASVPKLLAFALTGLAADYVFQPLAGRDRVHSPLLAAIIGDGPGRGFALLMMVMGLLLALSAVVAYLSPRLRHLEDELPDVTPEDVTPEGPPEAGEPEPRQSETVS</sequence>
<feature type="transmembrane region" description="Helical" evidence="8">
    <location>
        <begin position="396"/>
        <end position="417"/>
    </location>
</feature>
<dbReference type="RefSeq" id="WP_184978231.1">
    <property type="nucleotide sequence ID" value="NZ_BAAALO010000069.1"/>
</dbReference>
<evidence type="ECO:0000256" key="3">
    <source>
        <dbReference type="ARBA" id="ARBA00022475"/>
    </source>
</evidence>
<dbReference type="InterPro" id="IPR036259">
    <property type="entry name" value="MFS_trans_sf"/>
</dbReference>
<feature type="transmembrane region" description="Helical" evidence="8">
    <location>
        <begin position="170"/>
        <end position="189"/>
    </location>
</feature>
<reference evidence="10 11" key="1">
    <citation type="submission" date="2020-08" db="EMBL/GenBank/DDBJ databases">
        <title>Sequencing the genomes of 1000 actinobacteria strains.</title>
        <authorList>
            <person name="Klenk H.-P."/>
        </authorList>
    </citation>
    <scope>NUCLEOTIDE SEQUENCE [LARGE SCALE GENOMIC DNA]</scope>
    <source>
        <strain evidence="10 11">DSM 44936</strain>
    </source>
</reference>
<evidence type="ECO:0000256" key="7">
    <source>
        <dbReference type="SAM" id="MobiDB-lite"/>
    </source>
</evidence>
<dbReference type="AlphaFoldDB" id="A0A7X0I988"/>
<keyword evidence="5 8" id="KW-1133">Transmembrane helix</keyword>
<dbReference type="PANTHER" id="PTHR43266">
    <property type="entry name" value="MACROLIDE-EFFLUX PROTEIN"/>
    <property type="match status" value="1"/>
</dbReference>
<dbReference type="Pfam" id="PF07690">
    <property type="entry name" value="MFS_1"/>
    <property type="match status" value="1"/>
</dbReference>
<feature type="transmembrane region" description="Helical" evidence="8">
    <location>
        <begin position="42"/>
        <end position="63"/>
    </location>
</feature>
<dbReference type="CDD" id="cd06173">
    <property type="entry name" value="MFS_MefA_like"/>
    <property type="match status" value="1"/>
</dbReference>
<dbReference type="PANTHER" id="PTHR43266:SF2">
    <property type="entry name" value="MAJOR FACILITATOR SUPERFAMILY (MFS) PROFILE DOMAIN-CONTAINING PROTEIN"/>
    <property type="match status" value="1"/>
</dbReference>
<evidence type="ECO:0000256" key="5">
    <source>
        <dbReference type="ARBA" id="ARBA00022989"/>
    </source>
</evidence>
<dbReference type="Gene3D" id="1.20.1250.20">
    <property type="entry name" value="MFS general substrate transporter like domains"/>
    <property type="match status" value="1"/>
</dbReference>
<protein>
    <submittedName>
        <fullName evidence="10">MFS family permease</fullName>
    </submittedName>
</protein>